<protein>
    <submittedName>
        <fullName evidence="1">Uncharacterized protein</fullName>
    </submittedName>
</protein>
<comment type="caution">
    <text evidence="1">The sequence shown here is derived from an EMBL/GenBank/DDBJ whole genome shotgun (WGS) entry which is preliminary data.</text>
</comment>
<name>A0A840R8R1_9GAMM</name>
<dbReference type="Proteomes" id="UP000536640">
    <property type="component" value="Unassembled WGS sequence"/>
</dbReference>
<dbReference type="EMBL" id="JACHHW010000020">
    <property type="protein sequence ID" value="MBB5189277.1"/>
    <property type="molecule type" value="Genomic_DNA"/>
</dbReference>
<dbReference type="RefSeq" id="WP_184465232.1">
    <property type="nucleotide sequence ID" value="NZ_JACHHW010000020.1"/>
</dbReference>
<accession>A0A840R8R1</accession>
<reference evidence="1 2" key="1">
    <citation type="submission" date="2020-08" db="EMBL/GenBank/DDBJ databases">
        <title>Genomic Encyclopedia of Type Strains, Phase IV (KMG-IV): sequencing the most valuable type-strain genomes for metagenomic binning, comparative biology and taxonomic classification.</title>
        <authorList>
            <person name="Goeker M."/>
        </authorList>
    </citation>
    <scope>NUCLEOTIDE SEQUENCE [LARGE SCALE GENOMIC DNA]</scope>
    <source>
        <strain evidence="1 2">DSM 25701</strain>
    </source>
</reference>
<keyword evidence="2" id="KW-1185">Reference proteome</keyword>
<evidence type="ECO:0000313" key="1">
    <source>
        <dbReference type="EMBL" id="MBB5189277.1"/>
    </source>
</evidence>
<organism evidence="1 2">
    <name type="scientific">Zhongshania antarctica</name>
    <dbReference type="NCBI Taxonomy" id="641702"/>
    <lineage>
        <taxon>Bacteria</taxon>
        <taxon>Pseudomonadati</taxon>
        <taxon>Pseudomonadota</taxon>
        <taxon>Gammaproteobacteria</taxon>
        <taxon>Cellvibrionales</taxon>
        <taxon>Spongiibacteraceae</taxon>
        <taxon>Zhongshania</taxon>
    </lineage>
</organism>
<evidence type="ECO:0000313" key="2">
    <source>
        <dbReference type="Proteomes" id="UP000536640"/>
    </source>
</evidence>
<proteinExistence type="predicted"/>
<dbReference type="AlphaFoldDB" id="A0A840R8R1"/>
<sequence>MLPVFDPPVYISKVATMRRIQHHVSHGYHHFNSGIVPAMKAISLASKFAANYGVDRTTNQRYRDRAKGLSSVKVFFYPKANSLDLYWFLLATDGSADSPIFKLEKMKDTRLKDQRLHWNNEYEISRHNPKGQEKPSYSWQITAENWKAWQARIKKAATSRDTSLMRQAWWSLYRTPGFALIRKQVGQLTVQCRKEWRRNQKDSEFPGELMRLYYVTPKTDDQQLLSQLVYRAEKERVLWFGSDYPDVKTCVQG</sequence>
<gene>
    <name evidence="1" type="ORF">HNQ57_003580</name>
</gene>